<dbReference type="PANTHER" id="PTHR47332">
    <property type="entry name" value="SET DOMAIN-CONTAINING PROTEIN 5"/>
    <property type="match status" value="1"/>
</dbReference>
<organism evidence="2 3">
    <name type="scientific">Humicola insolens</name>
    <name type="common">Soft-rot fungus</name>
    <dbReference type="NCBI Taxonomy" id="85995"/>
    <lineage>
        <taxon>Eukaryota</taxon>
        <taxon>Fungi</taxon>
        <taxon>Dikarya</taxon>
        <taxon>Ascomycota</taxon>
        <taxon>Pezizomycotina</taxon>
        <taxon>Sordariomycetes</taxon>
        <taxon>Sordariomycetidae</taxon>
        <taxon>Sordariales</taxon>
        <taxon>Chaetomiaceae</taxon>
        <taxon>Mycothermus</taxon>
    </lineage>
</organism>
<dbReference type="Pfam" id="PF00856">
    <property type="entry name" value="SET"/>
    <property type="match status" value="1"/>
</dbReference>
<proteinExistence type="predicted"/>
<accession>A0ABR3V4I9</accession>
<dbReference type="CDD" id="cd20071">
    <property type="entry name" value="SET_SMYD"/>
    <property type="match status" value="1"/>
</dbReference>
<dbReference type="EMBL" id="JAZGSY010000449">
    <property type="protein sequence ID" value="KAL1836193.1"/>
    <property type="molecule type" value="Genomic_DNA"/>
</dbReference>
<dbReference type="InterPro" id="IPR053185">
    <property type="entry name" value="SET_domain_protein"/>
</dbReference>
<keyword evidence="3" id="KW-1185">Reference proteome</keyword>
<reference evidence="2 3" key="1">
    <citation type="journal article" date="2024" name="Commun. Biol.">
        <title>Comparative genomic analysis of thermophilic fungi reveals convergent evolutionary adaptations and gene losses.</title>
        <authorList>
            <person name="Steindorff A.S."/>
            <person name="Aguilar-Pontes M.V."/>
            <person name="Robinson A.J."/>
            <person name="Andreopoulos B."/>
            <person name="LaButti K."/>
            <person name="Kuo A."/>
            <person name="Mondo S."/>
            <person name="Riley R."/>
            <person name="Otillar R."/>
            <person name="Haridas S."/>
            <person name="Lipzen A."/>
            <person name="Grimwood J."/>
            <person name="Schmutz J."/>
            <person name="Clum A."/>
            <person name="Reid I.D."/>
            <person name="Moisan M.C."/>
            <person name="Butler G."/>
            <person name="Nguyen T.T.M."/>
            <person name="Dewar K."/>
            <person name="Conant G."/>
            <person name="Drula E."/>
            <person name="Henrissat B."/>
            <person name="Hansel C."/>
            <person name="Singer S."/>
            <person name="Hutchinson M.I."/>
            <person name="de Vries R.P."/>
            <person name="Natvig D.O."/>
            <person name="Powell A.J."/>
            <person name="Tsang A."/>
            <person name="Grigoriev I.V."/>
        </authorList>
    </citation>
    <scope>NUCLEOTIDE SEQUENCE [LARGE SCALE GENOMIC DNA]</scope>
    <source>
        <strain evidence="2 3">CBS 620.91</strain>
    </source>
</reference>
<comment type="caution">
    <text evidence="2">The sequence shown here is derived from an EMBL/GenBank/DDBJ whole genome shotgun (WGS) entry which is preliminary data.</text>
</comment>
<name>A0ABR3V4I9_HUMIN</name>
<sequence length="305" mass="34956">MDAFVDKPKPLAAVRRESLGPAYEVRPVPGKGQGVVATRRIRAGEIVMVDVPAVLIQIAFLADTKPHHRRRILKQAINQLPEETRNKVYQLHRGSAKYEIDAILGPNSNTVMLAETEVHVGVFPEVARINHSCRPKFSERRLTMEIVAYREIKPGEEILISYVPLETPVEQRKRYLKENWGFECTCSLCRGSEEELENSESWRRKTKSLKETIADAKSTGYYKDAIVMTEELLMFSEWDRVPPFMPDYHDTLAHLYYLNGNMANATRYARMAMDGWVKFGSVDDEDLEKARVFLEHLARLNEAST</sequence>
<dbReference type="Gene3D" id="2.170.270.10">
    <property type="entry name" value="SET domain"/>
    <property type="match status" value="1"/>
</dbReference>
<dbReference type="PANTHER" id="PTHR47332:SF4">
    <property type="entry name" value="SET DOMAIN-CONTAINING PROTEIN 5"/>
    <property type="match status" value="1"/>
</dbReference>
<protein>
    <recommendedName>
        <fullName evidence="1">SET domain-containing protein</fullName>
    </recommendedName>
</protein>
<evidence type="ECO:0000313" key="2">
    <source>
        <dbReference type="EMBL" id="KAL1836193.1"/>
    </source>
</evidence>
<gene>
    <name evidence="2" type="ORF">VTJ49DRAFT_5460</name>
</gene>
<evidence type="ECO:0000259" key="1">
    <source>
        <dbReference type="PROSITE" id="PS50280"/>
    </source>
</evidence>
<dbReference type="InterPro" id="IPR001214">
    <property type="entry name" value="SET_dom"/>
</dbReference>
<dbReference type="InterPro" id="IPR011990">
    <property type="entry name" value="TPR-like_helical_dom_sf"/>
</dbReference>
<dbReference type="Gene3D" id="1.25.40.10">
    <property type="entry name" value="Tetratricopeptide repeat domain"/>
    <property type="match status" value="1"/>
</dbReference>
<dbReference type="InterPro" id="IPR046341">
    <property type="entry name" value="SET_dom_sf"/>
</dbReference>
<evidence type="ECO:0000313" key="3">
    <source>
        <dbReference type="Proteomes" id="UP001583172"/>
    </source>
</evidence>
<dbReference type="SUPFAM" id="SSF82199">
    <property type="entry name" value="SET domain"/>
    <property type="match status" value="1"/>
</dbReference>
<feature type="domain" description="SET" evidence="1">
    <location>
        <begin position="21"/>
        <end position="163"/>
    </location>
</feature>
<dbReference type="SMART" id="SM00317">
    <property type="entry name" value="SET"/>
    <property type="match status" value="1"/>
</dbReference>
<dbReference type="Proteomes" id="UP001583172">
    <property type="component" value="Unassembled WGS sequence"/>
</dbReference>
<dbReference type="PROSITE" id="PS50280">
    <property type="entry name" value="SET"/>
    <property type="match status" value="1"/>
</dbReference>